<keyword evidence="1" id="KW-0805">Transcription regulation</keyword>
<dbReference type="InterPro" id="IPR003313">
    <property type="entry name" value="AraC-bd"/>
</dbReference>
<evidence type="ECO:0000313" key="6">
    <source>
        <dbReference type="EMBL" id="HGG92660.1"/>
    </source>
</evidence>
<dbReference type="SUPFAM" id="SSF46689">
    <property type="entry name" value="Homeodomain-like"/>
    <property type="match status" value="2"/>
</dbReference>
<keyword evidence="4" id="KW-0804">Transcription</keyword>
<dbReference type="GO" id="GO:0003700">
    <property type="term" value="F:DNA-binding transcription factor activity"/>
    <property type="evidence" value="ECO:0007669"/>
    <property type="project" value="InterPro"/>
</dbReference>
<dbReference type="PROSITE" id="PS01124">
    <property type="entry name" value="HTH_ARAC_FAMILY_2"/>
    <property type="match status" value="1"/>
</dbReference>
<dbReference type="InterPro" id="IPR014710">
    <property type="entry name" value="RmlC-like_jellyroll"/>
</dbReference>
<dbReference type="InterPro" id="IPR009057">
    <property type="entry name" value="Homeodomain-like_sf"/>
</dbReference>
<organism evidence="6">
    <name type="scientific">Fundidesulfovibrio putealis</name>
    <dbReference type="NCBI Taxonomy" id="270496"/>
    <lineage>
        <taxon>Bacteria</taxon>
        <taxon>Pseudomonadati</taxon>
        <taxon>Thermodesulfobacteriota</taxon>
        <taxon>Desulfovibrionia</taxon>
        <taxon>Desulfovibrionales</taxon>
        <taxon>Desulfovibrionaceae</taxon>
        <taxon>Fundidesulfovibrio</taxon>
    </lineage>
</organism>
<dbReference type="SMART" id="SM00342">
    <property type="entry name" value="HTH_ARAC"/>
    <property type="match status" value="1"/>
</dbReference>
<dbReference type="InterPro" id="IPR018062">
    <property type="entry name" value="HTH_AraC-typ_CS"/>
</dbReference>
<protein>
    <submittedName>
        <fullName evidence="6">AraC family transcriptional regulator</fullName>
    </submittedName>
</protein>
<evidence type="ECO:0000259" key="5">
    <source>
        <dbReference type="PROSITE" id="PS01124"/>
    </source>
</evidence>
<dbReference type="GO" id="GO:0043565">
    <property type="term" value="F:sequence-specific DNA binding"/>
    <property type="evidence" value="ECO:0007669"/>
    <property type="project" value="InterPro"/>
</dbReference>
<dbReference type="Gene3D" id="2.60.120.10">
    <property type="entry name" value="Jelly Rolls"/>
    <property type="match status" value="1"/>
</dbReference>
<evidence type="ECO:0000256" key="2">
    <source>
        <dbReference type="ARBA" id="ARBA00023125"/>
    </source>
</evidence>
<dbReference type="Pfam" id="PF02311">
    <property type="entry name" value="AraC_binding"/>
    <property type="match status" value="1"/>
</dbReference>
<dbReference type="SUPFAM" id="SSF51215">
    <property type="entry name" value="Regulatory protein AraC"/>
    <property type="match status" value="1"/>
</dbReference>
<feature type="domain" description="HTH araC/xylS-type" evidence="5">
    <location>
        <begin position="189"/>
        <end position="286"/>
    </location>
</feature>
<comment type="caution">
    <text evidence="6">The sequence shown here is derived from an EMBL/GenBank/DDBJ whole genome shotgun (WGS) entry which is preliminary data.</text>
</comment>
<dbReference type="InterPro" id="IPR018060">
    <property type="entry name" value="HTH_AraC"/>
</dbReference>
<dbReference type="EMBL" id="DSRP01000474">
    <property type="protein sequence ID" value="HGG92660.1"/>
    <property type="molecule type" value="Genomic_DNA"/>
</dbReference>
<evidence type="ECO:0000256" key="4">
    <source>
        <dbReference type="ARBA" id="ARBA00023163"/>
    </source>
</evidence>
<keyword evidence="2" id="KW-0238">DNA-binding</keyword>
<dbReference type="Pfam" id="PF12833">
    <property type="entry name" value="HTH_18"/>
    <property type="match status" value="1"/>
</dbReference>
<evidence type="ECO:0000256" key="3">
    <source>
        <dbReference type="ARBA" id="ARBA00023159"/>
    </source>
</evidence>
<dbReference type="InterPro" id="IPR050204">
    <property type="entry name" value="AraC_XylS_family_regulators"/>
</dbReference>
<dbReference type="PANTHER" id="PTHR46796">
    <property type="entry name" value="HTH-TYPE TRANSCRIPTIONAL ACTIVATOR RHAS-RELATED"/>
    <property type="match status" value="1"/>
</dbReference>
<proteinExistence type="predicted"/>
<dbReference type="PROSITE" id="PS00041">
    <property type="entry name" value="HTH_ARAC_FAMILY_1"/>
    <property type="match status" value="1"/>
</dbReference>
<dbReference type="PANTHER" id="PTHR46796:SF2">
    <property type="entry name" value="TRANSCRIPTIONAL REGULATORY PROTEIN"/>
    <property type="match status" value="1"/>
</dbReference>
<dbReference type="Gene3D" id="1.10.10.60">
    <property type="entry name" value="Homeodomain-like"/>
    <property type="match status" value="2"/>
</dbReference>
<name>A0A7C4AH60_9BACT</name>
<keyword evidence="3" id="KW-0010">Activator</keyword>
<evidence type="ECO:0000256" key="1">
    <source>
        <dbReference type="ARBA" id="ARBA00023015"/>
    </source>
</evidence>
<dbReference type="InterPro" id="IPR037923">
    <property type="entry name" value="HTH-like"/>
</dbReference>
<accession>A0A7C4AH60</accession>
<reference evidence="6" key="1">
    <citation type="journal article" date="2020" name="mSystems">
        <title>Genome- and Community-Level Interaction Insights into Carbon Utilization and Element Cycling Functions of Hydrothermarchaeota in Hydrothermal Sediment.</title>
        <authorList>
            <person name="Zhou Z."/>
            <person name="Liu Y."/>
            <person name="Xu W."/>
            <person name="Pan J."/>
            <person name="Luo Z.H."/>
            <person name="Li M."/>
        </authorList>
    </citation>
    <scope>NUCLEOTIDE SEQUENCE [LARGE SCALE GENOMIC DNA]</scope>
    <source>
        <strain evidence="6">SpSt-413</strain>
    </source>
</reference>
<sequence length="292" mass="31148">MPAPPRNRTVFRRHPGLDFLEWRDSLIAGSPFGLHTHEGYSVAVVERGATRVGCRGGLWDAGPGSVVFLPPSEPHACNPEPGADLGYMKFYFEREWFAAQAPELAAAPPVLLRDPDAAGAFFRLGRALNAGADSHQALELLRAALDALSARIPAGVRSESGPGWGPESGNADLLILSDALPQAESQAVRLAAQLIERDPALAPGLAELAEACGLSPSHLLRVFRQARGLTPHAYRNQLRVNLAKRLLAGGAPIAQAAAEAGFADQSHLNRLFSRYVGATPRQYSHARTGRPG</sequence>
<gene>
    <name evidence="6" type="ORF">ENR59_06875</name>
</gene>
<dbReference type="AlphaFoldDB" id="A0A7C4AH60"/>